<gene>
    <name evidence="12" type="primary">murA</name>
    <name evidence="14" type="ORF">EDD58_102185</name>
</gene>
<dbReference type="FunFam" id="3.65.10.10:FF:000001">
    <property type="entry name" value="UDP-N-acetylglucosamine 1-carboxyvinyltransferase"/>
    <property type="match status" value="1"/>
</dbReference>
<protein>
    <recommendedName>
        <fullName evidence="12">UDP-N-acetylglucosamine 1-carboxyvinyltransferase</fullName>
        <ecNumber evidence="12">2.5.1.7</ecNumber>
    </recommendedName>
    <alternativeName>
        <fullName evidence="12">Enoylpyruvate transferase</fullName>
    </alternativeName>
    <alternativeName>
        <fullName evidence="12">UDP-N-acetylglucosamine enolpyruvyl transferase</fullName>
        <shortName evidence="12">EPT</shortName>
    </alternativeName>
</protein>
<dbReference type="InterPro" id="IPR005750">
    <property type="entry name" value="UDP_GlcNAc_COvinyl_MurA"/>
</dbReference>
<dbReference type="UniPathway" id="UPA00219"/>
<dbReference type="GO" id="GO:0071555">
    <property type="term" value="P:cell wall organization"/>
    <property type="evidence" value="ECO:0007669"/>
    <property type="project" value="UniProtKB-KW"/>
</dbReference>
<dbReference type="GO" id="GO:0008360">
    <property type="term" value="P:regulation of cell shape"/>
    <property type="evidence" value="ECO:0007669"/>
    <property type="project" value="UniProtKB-KW"/>
</dbReference>
<dbReference type="OrthoDB" id="9803760at2"/>
<evidence type="ECO:0000256" key="12">
    <source>
        <dbReference type="HAMAP-Rule" id="MF_00111"/>
    </source>
</evidence>
<evidence type="ECO:0000256" key="9">
    <source>
        <dbReference type="ARBA" id="ARBA00023316"/>
    </source>
</evidence>
<comment type="caution">
    <text evidence="12">Lacks conserved residue(s) required for the propagation of feature annotation.</text>
</comment>
<comment type="catalytic activity">
    <reaction evidence="11 12">
        <text>phosphoenolpyruvate + UDP-N-acetyl-alpha-D-glucosamine = UDP-N-acetyl-3-O-(1-carboxyvinyl)-alpha-D-glucosamine + phosphate</text>
        <dbReference type="Rhea" id="RHEA:18681"/>
        <dbReference type="ChEBI" id="CHEBI:43474"/>
        <dbReference type="ChEBI" id="CHEBI:57705"/>
        <dbReference type="ChEBI" id="CHEBI:58702"/>
        <dbReference type="ChEBI" id="CHEBI:68483"/>
        <dbReference type="EC" id="2.5.1.7"/>
    </reaction>
</comment>
<dbReference type="GO" id="GO:0051301">
    <property type="term" value="P:cell division"/>
    <property type="evidence" value="ECO:0007669"/>
    <property type="project" value="UniProtKB-KW"/>
</dbReference>
<keyword evidence="7 12" id="KW-0573">Peptidoglycan synthesis</keyword>
<dbReference type="Proteomes" id="UP000294937">
    <property type="component" value="Unassembled WGS sequence"/>
</dbReference>
<keyword evidence="12" id="KW-0670">Pyruvate</keyword>
<keyword evidence="3 12" id="KW-0963">Cytoplasm</keyword>
<evidence type="ECO:0000313" key="15">
    <source>
        <dbReference type="Proteomes" id="UP000294937"/>
    </source>
</evidence>
<evidence type="ECO:0000256" key="1">
    <source>
        <dbReference type="ARBA" id="ARBA00004496"/>
    </source>
</evidence>
<evidence type="ECO:0000256" key="11">
    <source>
        <dbReference type="ARBA" id="ARBA00047527"/>
    </source>
</evidence>
<keyword evidence="4 12" id="KW-0132">Cell division</keyword>
<comment type="function">
    <text evidence="12">Cell wall formation. Adds enolpyruvyl to UDP-N-acetylglucosamine.</text>
</comment>
<dbReference type="InterPro" id="IPR036968">
    <property type="entry name" value="Enolpyruvate_Tfrase_sf"/>
</dbReference>
<comment type="pathway">
    <text evidence="2 12">Cell wall biogenesis; peptidoglycan biosynthesis.</text>
</comment>
<comment type="subcellular location">
    <subcellularLocation>
        <location evidence="1 12">Cytoplasm</location>
    </subcellularLocation>
</comment>
<keyword evidence="15" id="KW-1185">Reference proteome</keyword>
<dbReference type="GO" id="GO:0008760">
    <property type="term" value="F:UDP-N-acetylglucosamine 1-carboxyvinyltransferase activity"/>
    <property type="evidence" value="ECO:0007669"/>
    <property type="project" value="UniProtKB-UniRule"/>
</dbReference>
<dbReference type="GO" id="GO:0005737">
    <property type="term" value="C:cytoplasm"/>
    <property type="evidence" value="ECO:0007669"/>
    <property type="project" value="UniProtKB-SubCell"/>
</dbReference>
<dbReference type="NCBIfam" id="NF006873">
    <property type="entry name" value="PRK09369.1"/>
    <property type="match status" value="1"/>
</dbReference>
<accession>A0A4R3L6T3</accession>
<dbReference type="RefSeq" id="WP_131923603.1">
    <property type="nucleotide sequence ID" value="NZ_SMAG01000002.1"/>
</dbReference>
<sequence length="435" mass="46919">MEKIIVQGGARLRGRVKVHGAKNAVLPLIAASILASRGDITILDVPMLEDVKTITQMLERLGISVEIGNDELKINAEKLNTSTAYDLDDLVRKMRASFIVMGPLLARKKHARIPLPGGCAIGSRPIDLHLKGLEAMGVTFDITQGHIEGHVADRLKGATIYLDFPSVGATQNIMMAATLAEGRTVIENAACEPEIIDLANFLNVMGAKVRGAGTDEIRIDGVDILRGTEYTVIPDRIEAGTYMVAAAATRGEVFIEGAISDHLTPLIAKMREMGVHVLDGENGIHVRADGELKPIDVKTLPHPGFPTDMQSQMMALMLTAKGTNILTETVFENRFMHVEELKRMGAKIKIDGRSAIIEGGRPLSGAQVKATDLRAGAALIIAGLTANGVTELTELLHVDRGYVDIVGKFSGLGAQIKRVHVEDEKETSVHQHFYA</sequence>
<evidence type="ECO:0000259" key="13">
    <source>
        <dbReference type="Pfam" id="PF00275"/>
    </source>
</evidence>
<comment type="similarity">
    <text evidence="10 12">Belongs to the EPSP synthase family. MurA subfamily.</text>
</comment>
<dbReference type="EC" id="2.5.1.7" evidence="12"/>
<reference evidence="14 15" key="1">
    <citation type="submission" date="2019-03" db="EMBL/GenBank/DDBJ databases">
        <title>Genomic Encyclopedia of Type Strains, Phase IV (KMG-IV): sequencing the most valuable type-strain genomes for metagenomic binning, comparative biology and taxonomic classification.</title>
        <authorList>
            <person name="Goeker M."/>
        </authorList>
    </citation>
    <scope>NUCLEOTIDE SEQUENCE [LARGE SCALE GENOMIC DNA]</scope>
    <source>
        <strain evidence="14 15">DSM 45707</strain>
    </source>
</reference>
<dbReference type="InterPro" id="IPR001986">
    <property type="entry name" value="Enolpyruvate_Tfrase_dom"/>
</dbReference>
<dbReference type="GO" id="GO:0019277">
    <property type="term" value="P:UDP-N-acetylgalactosamine biosynthetic process"/>
    <property type="evidence" value="ECO:0007669"/>
    <property type="project" value="InterPro"/>
</dbReference>
<dbReference type="InterPro" id="IPR050068">
    <property type="entry name" value="MurA_subfamily"/>
</dbReference>
<feature type="binding site" evidence="12">
    <location>
        <position position="95"/>
    </location>
    <ligand>
        <name>UDP-N-acetyl-alpha-D-glucosamine</name>
        <dbReference type="ChEBI" id="CHEBI:57705"/>
    </ligand>
</feature>
<dbReference type="Gene3D" id="3.65.10.10">
    <property type="entry name" value="Enolpyruvate transferase domain"/>
    <property type="match status" value="2"/>
</dbReference>
<feature type="domain" description="Enolpyruvate transferase" evidence="13">
    <location>
        <begin position="6"/>
        <end position="408"/>
    </location>
</feature>
<feature type="binding site" evidence="12">
    <location>
        <begin position="22"/>
        <end position="23"/>
    </location>
    <ligand>
        <name>phosphoenolpyruvate</name>
        <dbReference type="ChEBI" id="CHEBI:58702"/>
    </ligand>
</feature>
<dbReference type="NCBIfam" id="TIGR01072">
    <property type="entry name" value="murA"/>
    <property type="match status" value="1"/>
</dbReference>
<feature type="binding site" evidence="12">
    <location>
        <position position="330"/>
    </location>
    <ligand>
        <name>UDP-N-acetyl-alpha-D-glucosamine</name>
        <dbReference type="ChEBI" id="CHEBI:57705"/>
    </ligand>
</feature>
<evidence type="ECO:0000256" key="4">
    <source>
        <dbReference type="ARBA" id="ARBA00022618"/>
    </source>
</evidence>
<name>A0A4R3L6T3_9BACL</name>
<keyword evidence="8 12" id="KW-0131">Cell cycle</keyword>
<evidence type="ECO:0000256" key="2">
    <source>
        <dbReference type="ARBA" id="ARBA00004752"/>
    </source>
</evidence>
<dbReference type="SUPFAM" id="SSF55205">
    <property type="entry name" value="EPT/RTPC-like"/>
    <property type="match status" value="1"/>
</dbReference>
<dbReference type="InterPro" id="IPR013792">
    <property type="entry name" value="RNA3'P_cycl/enolpyr_Trfase_a/b"/>
</dbReference>
<evidence type="ECO:0000256" key="8">
    <source>
        <dbReference type="ARBA" id="ARBA00023306"/>
    </source>
</evidence>
<dbReference type="Pfam" id="PF00275">
    <property type="entry name" value="EPSP_synthase"/>
    <property type="match status" value="1"/>
</dbReference>
<feature type="active site" description="Proton donor" evidence="12">
    <location>
        <position position="119"/>
    </location>
</feature>
<feature type="modified residue" description="2-(S-cysteinyl)pyruvic acid O-phosphothioketal" evidence="12">
    <location>
        <position position="119"/>
    </location>
</feature>
<dbReference type="PANTHER" id="PTHR43783">
    <property type="entry name" value="UDP-N-ACETYLGLUCOSAMINE 1-CARBOXYVINYLTRANSFERASE"/>
    <property type="match status" value="1"/>
</dbReference>
<keyword evidence="5 12" id="KW-0808">Transferase</keyword>
<evidence type="ECO:0000256" key="5">
    <source>
        <dbReference type="ARBA" id="ARBA00022679"/>
    </source>
</evidence>
<proteinExistence type="inferred from homology"/>
<evidence type="ECO:0000256" key="3">
    <source>
        <dbReference type="ARBA" id="ARBA00022490"/>
    </source>
</evidence>
<dbReference type="EMBL" id="SMAG01000002">
    <property type="protein sequence ID" value="TCS95611.1"/>
    <property type="molecule type" value="Genomic_DNA"/>
</dbReference>
<comment type="caution">
    <text evidence="14">The sequence shown here is derived from an EMBL/GenBank/DDBJ whole genome shotgun (WGS) entry which is preliminary data.</text>
</comment>
<organism evidence="14 15">
    <name type="scientific">Hazenella coriacea</name>
    <dbReference type="NCBI Taxonomy" id="1179467"/>
    <lineage>
        <taxon>Bacteria</taxon>
        <taxon>Bacillati</taxon>
        <taxon>Bacillota</taxon>
        <taxon>Bacilli</taxon>
        <taxon>Bacillales</taxon>
        <taxon>Thermoactinomycetaceae</taxon>
        <taxon>Hazenella</taxon>
    </lineage>
</organism>
<keyword evidence="6 12" id="KW-0133">Cell shape</keyword>
<evidence type="ECO:0000256" key="7">
    <source>
        <dbReference type="ARBA" id="ARBA00022984"/>
    </source>
</evidence>
<feature type="binding site" evidence="12">
    <location>
        <begin position="124"/>
        <end position="128"/>
    </location>
    <ligand>
        <name>UDP-N-acetyl-alpha-D-glucosamine</name>
        <dbReference type="ChEBI" id="CHEBI:57705"/>
    </ligand>
</feature>
<dbReference type="HAMAP" id="MF_00111">
    <property type="entry name" value="MurA"/>
    <property type="match status" value="1"/>
</dbReference>
<keyword evidence="9 12" id="KW-0961">Cell wall biogenesis/degradation</keyword>
<dbReference type="CDD" id="cd01555">
    <property type="entry name" value="UdpNAET"/>
    <property type="match status" value="1"/>
</dbReference>
<dbReference type="AlphaFoldDB" id="A0A4R3L6T3"/>
<dbReference type="PANTHER" id="PTHR43783:SF1">
    <property type="entry name" value="UDP-N-ACETYLGLUCOSAMINE 1-CARBOXYVINYLTRANSFERASE"/>
    <property type="match status" value="1"/>
</dbReference>
<feature type="binding site" evidence="12">
    <location>
        <position position="308"/>
    </location>
    <ligand>
        <name>UDP-N-acetyl-alpha-D-glucosamine</name>
        <dbReference type="ChEBI" id="CHEBI:57705"/>
    </ligand>
</feature>
<evidence type="ECO:0000313" key="14">
    <source>
        <dbReference type="EMBL" id="TCS95611.1"/>
    </source>
</evidence>
<dbReference type="GO" id="GO:0009252">
    <property type="term" value="P:peptidoglycan biosynthetic process"/>
    <property type="evidence" value="ECO:0007669"/>
    <property type="project" value="UniProtKB-UniRule"/>
</dbReference>
<evidence type="ECO:0000256" key="10">
    <source>
        <dbReference type="ARBA" id="ARBA00038367"/>
    </source>
</evidence>
<evidence type="ECO:0000256" key="6">
    <source>
        <dbReference type="ARBA" id="ARBA00022960"/>
    </source>
</evidence>